<dbReference type="KEGG" id="dtx:ATSB10_02880"/>
<dbReference type="RefSeq" id="WP_157468974.1">
    <property type="nucleotide sequence ID" value="NZ_CP014841.1"/>
</dbReference>
<accession>A0A160MYM5</accession>
<dbReference type="Proteomes" id="UP000077255">
    <property type="component" value="Chromosome"/>
</dbReference>
<proteinExistence type="predicted"/>
<name>A0A160MYM5_9GAMM</name>
<gene>
    <name evidence="1" type="ORF">ATSB10_02880</name>
</gene>
<dbReference type="EMBL" id="CP014841">
    <property type="protein sequence ID" value="AND67742.1"/>
    <property type="molecule type" value="Genomic_DNA"/>
</dbReference>
<dbReference type="PATRIC" id="fig|445710.3.peg.286"/>
<dbReference type="STRING" id="445710.ATSB10_02880"/>
<protein>
    <submittedName>
        <fullName evidence="1">Uncharacterized protein</fullName>
    </submittedName>
</protein>
<evidence type="ECO:0000313" key="1">
    <source>
        <dbReference type="EMBL" id="AND67742.1"/>
    </source>
</evidence>
<reference evidence="1 2" key="1">
    <citation type="submission" date="2016-02" db="EMBL/GenBank/DDBJ databases">
        <title>Complete genome sequencing and analysis of ATSB10, Dyella thiooxydans isolated from rhizosphere soil of sunflower (Helianthus annuus L.).</title>
        <authorList>
            <person name="Lee Y."/>
            <person name="Hwangbo K."/>
            <person name="Chung H."/>
            <person name="Yoo J."/>
            <person name="Kim K.Y."/>
            <person name="Sa T.M."/>
            <person name="Um Y."/>
            <person name="Madhaiyan M."/>
        </authorList>
    </citation>
    <scope>NUCLEOTIDE SEQUENCE [LARGE SCALE GENOMIC DNA]</scope>
    <source>
        <strain evidence="1 2">ATSB10</strain>
    </source>
</reference>
<organism evidence="1 2">
    <name type="scientific">Dyella thiooxydans</name>
    <dbReference type="NCBI Taxonomy" id="445710"/>
    <lineage>
        <taxon>Bacteria</taxon>
        <taxon>Pseudomonadati</taxon>
        <taxon>Pseudomonadota</taxon>
        <taxon>Gammaproteobacteria</taxon>
        <taxon>Lysobacterales</taxon>
        <taxon>Rhodanobacteraceae</taxon>
        <taxon>Dyella</taxon>
    </lineage>
</organism>
<keyword evidence="2" id="KW-1185">Reference proteome</keyword>
<sequence>MTLSLDVVQALAPNQFPNLLATALRCEDVLDWAAAQDIKAVRSSG</sequence>
<evidence type="ECO:0000313" key="2">
    <source>
        <dbReference type="Proteomes" id="UP000077255"/>
    </source>
</evidence>
<dbReference type="OrthoDB" id="9789979at2"/>
<dbReference type="AlphaFoldDB" id="A0A160MYM5"/>